<dbReference type="EMBL" id="CP002083">
    <property type="protein sequence ID" value="ADJ23490.1"/>
    <property type="molecule type" value="Genomic_DNA"/>
</dbReference>
<evidence type="ECO:0000256" key="6">
    <source>
        <dbReference type="ARBA" id="ARBA00022694"/>
    </source>
</evidence>
<dbReference type="InterPro" id="IPR004652">
    <property type="entry name" value="DusB-like"/>
</dbReference>
<protein>
    <recommendedName>
        <fullName evidence="12">tRNA-dihydrouridine synthase</fullName>
        <ecNumber evidence="12">1.3.1.-</ecNumber>
    </recommendedName>
</protein>
<evidence type="ECO:0000256" key="14">
    <source>
        <dbReference type="PIRSR" id="PIRSR006621-2"/>
    </source>
</evidence>
<accession>D8JYN8</accession>
<dbReference type="InterPro" id="IPR013785">
    <property type="entry name" value="Aldolase_TIM"/>
</dbReference>
<proteinExistence type="inferred from homology"/>
<dbReference type="NCBIfam" id="TIGR00737">
    <property type="entry name" value="nifR3_yhdG"/>
    <property type="match status" value="1"/>
</dbReference>
<dbReference type="PIRSF" id="PIRSF006621">
    <property type="entry name" value="Dus"/>
    <property type="match status" value="1"/>
</dbReference>
<dbReference type="GO" id="GO:0017150">
    <property type="term" value="F:tRNA dihydrouridine synthase activity"/>
    <property type="evidence" value="ECO:0007669"/>
    <property type="project" value="InterPro"/>
</dbReference>
<evidence type="ECO:0000313" key="17">
    <source>
        <dbReference type="Proteomes" id="UP000002033"/>
    </source>
</evidence>
<keyword evidence="6 12" id="KW-0819">tRNA processing</keyword>
<comment type="catalytic activity">
    <reaction evidence="11">
        <text>a 5,6-dihydrouridine in tRNA + NAD(+) = a uridine in tRNA + NADH + H(+)</text>
        <dbReference type="Rhea" id="RHEA:54452"/>
        <dbReference type="Rhea" id="RHEA-COMP:13339"/>
        <dbReference type="Rhea" id="RHEA-COMP:13887"/>
        <dbReference type="ChEBI" id="CHEBI:15378"/>
        <dbReference type="ChEBI" id="CHEBI:57540"/>
        <dbReference type="ChEBI" id="CHEBI:57945"/>
        <dbReference type="ChEBI" id="CHEBI:65315"/>
        <dbReference type="ChEBI" id="CHEBI:74443"/>
    </reaction>
</comment>
<keyword evidence="17" id="KW-1185">Reference proteome</keyword>
<dbReference type="EC" id="1.3.1.-" evidence="12"/>
<feature type="binding site" evidence="14">
    <location>
        <position position="69"/>
    </location>
    <ligand>
        <name>FMN</name>
        <dbReference type="ChEBI" id="CHEBI:58210"/>
    </ligand>
</feature>
<keyword evidence="9 12" id="KW-0560">Oxidoreductase</keyword>
<evidence type="ECO:0000259" key="15">
    <source>
        <dbReference type="Pfam" id="PF01207"/>
    </source>
</evidence>
<evidence type="ECO:0000256" key="10">
    <source>
        <dbReference type="ARBA" id="ARBA00048205"/>
    </source>
</evidence>
<dbReference type="PANTHER" id="PTHR45846:SF1">
    <property type="entry name" value="TRNA-DIHYDROURIDINE(47) SYNTHASE [NAD(P)(+)]-LIKE"/>
    <property type="match status" value="1"/>
</dbReference>
<dbReference type="Gene3D" id="1.10.1200.80">
    <property type="entry name" value="Putative flavin oxidoreducatase, domain 2"/>
    <property type="match status" value="1"/>
</dbReference>
<evidence type="ECO:0000256" key="8">
    <source>
        <dbReference type="ARBA" id="ARBA00022884"/>
    </source>
</evidence>
<feature type="binding site" evidence="14">
    <location>
        <position position="168"/>
    </location>
    <ligand>
        <name>FMN</name>
        <dbReference type="ChEBI" id="CHEBI:58210"/>
    </ligand>
</feature>
<dbReference type="RefSeq" id="WP_013215649.1">
    <property type="nucleotide sequence ID" value="NC_014313.1"/>
</dbReference>
<keyword evidence="5 12" id="KW-0288">FMN</keyword>
<evidence type="ECO:0000256" key="12">
    <source>
        <dbReference type="PIRNR" id="PIRNR006621"/>
    </source>
</evidence>
<dbReference type="STRING" id="582899.Hden_1683"/>
<gene>
    <name evidence="16" type="ordered locus">Hden_1683</name>
</gene>
<dbReference type="GO" id="GO:0000049">
    <property type="term" value="F:tRNA binding"/>
    <property type="evidence" value="ECO:0007669"/>
    <property type="project" value="UniProtKB-KW"/>
</dbReference>
<dbReference type="PROSITE" id="PS01136">
    <property type="entry name" value="UPF0034"/>
    <property type="match status" value="1"/>
</dbReference>
<dbReference type="GO" id="GO:0050660">
    <property type="term" value="F:flavin adenine dinucleotide binding"/>
    <property type="evidence" value="ECO:0007669"/>
    <property type="project" value="InterPro"/>
</dbReference>
<name>D8JYN8_HYPDA</name>
<evidence type="ECO:0000256" key="11">
    <source>
        <dbReference type="ARBA" id="ARBA00048802"/>
    </source>
</evidence>
<dbReference type="Proteomes" id="UP000002033">
    <property type="component" value="Chromosome"/>
</dbReference>
<feature type="binding site" evidence="14">
    <location>
        <position position="138"/>
    </location>
    <ligand>
        <name>FMN</name>
        <dbReference type="ChEBI" id="CHEBI:58210"/>
    </ligand>
</feature>
<sequence length="328" mass="35147">MLKPSADGNPMVALAPMSGVSDLPFRRLAHRLGATFVVSEMIASEELVKSRADVLRRAEGRELTPFVMQLAGREERWMADGARIAEAKGADVIDINMGCPAKEVTGKLSGSALMRNLDHAQSLIRAVVQAVNVPVTLKMRLGWDETSRNAADLARRAEAEGVKLITVHGRTRCQFFTGTADWQGVRPVVEATSLPVLVNGDINGPSDARKALDASGADGVMVGRGAYGAPWMPGRIAATFSTGRDPGDPSRATQREIALEHVDAMLTHYGRELGLKNARKHIGWYLLSSGADTATVKAWRARLCTALDPQHVLDGLSAFYSGAEPVAA</sequence>
<comment type="similarity">
    <text evidence="12">Belongs to the dus family.</text>
</comment>
<feature type="binding site" evidence="14">
    <location>
        <begin position="223"/>
        <end position="224"/>
    </location>
    <ligand>
        <name>FMN</name>
        <dbReference type="ChEBI" id="CHEBI:58210"/>
    </ligand>
</feature>
<keyword evidence="8" id="KW-0694">RNA-binding</keyword>
<organism evidence="16 17">
    <name type="scientific">Hyphomicrobium denitrificans (strain ATCC 51888 / DSM 1869 / NCIMB 11706 / TK 0415)</name>
    <dbReference type="NCBI Taxonomy" id="582899"/>
    <lineage>
        <taxon>Bacteria</taxon>
        <taxon>Pseudomonadati</taxon>
        <taxon>Pseudomonadota</taxon>
        <taxon>Alphaproteobacteria</taxon>
        <taxon>Hyphomicrobiales</taxon>
        <taxon>Hyphomicrobiaceae</taxon>
        <taxon>Hyphomicrobium</taxon>
    </lineage>
</organism>
<dbReference type="PANTHER" id="PTHR45846">
    <property type="entry name" value="TRNA-DIHYDROURIDINE(47) SYNTHASE [NAD(P)(+)]-LIKE"/>
    <property type="match status" value="1"/>
</dbReference>
<keyword evidence="4 12" id="KW-0285">Flavoprotein</keyword>
<keyword evidence="3" id="KW-0820">tRNA-binding</keyword>
<evidence type="ECO:0000313" key="16">
    <source>
        <dbReference type="EMBL" id="ADJ23490.1"/>
    </source>
</evidence>
<evidence type="ECO:0000256" key="9">
    <source>
        <dbReference type="ARBA" id="ARBA00023002"/>
    </source>
</evidence>
<dbReference type="AlphaFoldDB" id="D8JYN8"/>
<reference evidence="17" key="1">
    <citation type="journal article" date="2011" name="J. Bacteriol.">
        <title>Genome sequences of eight morphologically diverse alphaproteobacteria.</title>
        <authorList>
            <consortium name="US DOE Joint Genome Institute"/>
            <person name="Brown P.J."/>
            <person name="Kysela D.T."/>
            <person name="Buechlein A."/>
            <person name="Hemmerich C."/>
            <person name="Brun Y.V."/>
        </authorList>
    </citation>
    <scope>NUCLEOTIDE SEQUENCE [LARGE SCALE GENOMIC DNA]</scope>
    <source>
        <strain evidence="17">ATCC 51888 / DSM 1869 / NCIB 11706 / TK 0415</strain>
    </source>
</reference>
<dbReference type="HOGENOM" id="CLU_013299_0_1_5"/>
<evidence type="ECO:0000256" key="4">
    <source>
        <dbReference type="ARBA" id="ARBA00022630"/>
    </source>
</evidence>
<dbReference type="InterPro" id="IPR035587">
    <property type="entry name" value="DUS-like_FMN-bd"/>
</dbReference>
<keyword evidence="7" id="KW-0521">NADP</keyword>
<evidence type="ECO:0000256" key="7">
    <source>
        <dbReference type="ARBA" id="ARBA00022857"/>
    </source>
</evidence>
<feature type="domain" description="DUS-like FMN-binding" evidence="15">
    <location>
        <begin position="14"/>
        <end position="303"/>
    </location>
</feature>
<feature type="active site" description="Proton donor" evidence="13">
    <location>
        <position position="99"/>
    </location>
</feature>
<dbReference type="InterPro" id="IPR001269">
    <property type="entry name" value="DUS_fam"/>
</dbReference>
<dbReference type="SUPFAM" id="SSF51395">
    <property type="entry name" value="FMN-linked oxidoreductases"/>
    <property type="match status" value="1"/>
</dbReference>
<dbReference type="eggNOG" id="COG0042">
    <property type="taxonomic scope" value="Bacteria"/>
</dbReference>
<comment type="function">
    <text evidence="2 12">Catalyzes the synthesis of 5,6-dihydrouridine (D), a modified base found in the D-loop of most tRNAs, via the reduction of the C5-C6 double bond in target uridines.</text>
</comment>
<dbReference type="Gene3D" id="3.20.20.70">
    <property type="entry name" value="Aldolase class I"/>
    <property type="match status" value="1"/>
</dbReference>
<dbReference type="CDD" id="cd02801">
    <property type="entry name" value="DUS_like_FMN"/>
    <property type="match status" value="1"/>
</dbReference>
<evidence type="ECO:0000256" key="13">
    <source>
        <dbReference type="PIRSR" id="PIRSR006621-1"/>
    </source>
</evidence>
<evidence type="ECO:0000256" key="2">
    <source>
        <dbReference type="ARBA" id="ARBA00002790"/>
    </source>
</evidence>
<dbReference type="InterPro" id="IPR018517">
    <property type="entry name" value="tRNA_hU_synthase_CS"/>
</dbReference>
<evidence type="ECO:0000256" key="1">
    <source>
        <dbReference type="ARBA" id="ARBA00001917"/>
    </source>
</evidence>
<evidence type="ECO:0000256" key="3">
    <source>
        <dbReference type="ARBA" id="ARBA00022555"/>
    </source>
</evidence>
<dbReference type="InterPro" id="IPR024036">
    <property type="entry name" value="tRNA-dHydroUridine_Synthase_C"/>
</dbReference>
<keyword evidence="14" id="KW-0547">Nucleotide-binding</keyword>
<comment type="catalytic activity">
    <reaction evidence="10">
        <text>a 5,6-dihydrouridine in tRNA + NADP(+) = a uridine in tRNA + NADPH + H(+)</text>
        <dbReference type="Rhea" id="RHEA:23624"/>
        <dbReference type="Rhea" id="RHEA-COMP:13339"/>
        <dbReference type="Rhea" id="RHEA-COMP:13887"/>
        <dbReference type="ChEBI" id="CHEBI:15378"/>
        <dbReference type="ChEBI" id="CHEBI:57783"/>
        <dbReference type="ChEBI" id="CHEBI:58349"/>
        <dbReference type="ChEBI" id="CHEBI:65315"/>
        <dbReference type="ChEBI" id="CHEBI:74443"/>
    </reaction>
</comment>
<dbReference type="KEGG" id="hdn:Hden_1683"/>
<dbReference type="Pfam" id="PF01207">
    <property type="entry name" value="Dus"/>
    <property type="match status" value="1"/>
</dbReference>
<comment type="cofactor">
    <cofactor evidence="1 12 14">
        <name>FMN</name>
        <dbReference type="ChEBI" id="CHEBI:58210"/>
    </cofactor>
</comment>
<evidence type="ECO:0000256" key="5">
    <source>
        <dbReference type="ARBA" id="ARBA00022643"/>
    </source>
</evidence>